<dbReference type="GO" id="GO:0005813">
    <property type="term" value="C:centrosome"/>
    <property type="evidence" value="ECO:0007669"/>
    <property type="project" value="TreeGrafter"/>
</dbReference>
<evidence type="ECO:0000256" key="1">
    <source>
        <dbReference type="SAM" id="Coils"/>
    </source>
</evidence>
<proteinExistence type="predicted"/>
<keyword evidence="3" id="KW-1185">Reference proteome</keyword>
<evidence type="ECO:0000313" key="2">
    <source>
        <dbReference type="EMBL" id="CAH1966013.1"/>
    </source>
</evidence>
<keyword evidence="1" id="KW-0175">Coiled coil</keyword>
<dbReference type="EMBL" id="CAKOFQ010006729">
    <property type="protein sequence ID" value="CAH1966013.1"/>
    <property type="molecule type" value="Genomic_DNA"/>
</dbReference>
<dbReference type="OrthoDB" id="295355at2759"/>
<organism evidence="2 3">
    <name type="scientific">Acanthoscelides obtectus</name>
    <name type="common">Bean weevil</name>
    <name type="synonym">Bruchus obtectus</name>
    <dbReference type="NCBI Taxonomy" id="200917"/>
    <lineage>
        <taxon>Eukaryota</taxon>
        <taxon>Metazoa</taxon>
        <taxon>Ecdysozoa</taxon>
        <taxon>Arthropoda</taxon>
        <taxon>Hexapoda</taxon>
        <taxon>Insecta</taxon>
        <taxon>Pterygota</taxon>
        <taxon>Neoptera</taxon>
        <taxon>Endopterygota</taxon>
        <taxon>Coleoptera</taxon>
        <taxon>Polyphaga</taxon>
        <taxon>Cucujiformia</taxon>
        <taxon>Chrysomeloidea</taxon>
        <taxon>Chrysomelidae</taxon>
        <taxon>Bruchinae</taxon>
        <taxon>Bruchini</taxon>
        <taxon>Acanthoscelides</taxon>
    </lineage>
</organism>
<gene>
    <name evidence="2" type="ORF">ACAOBT_LOCUS6618</name>
</gene>
<dbReference type="PANTHER" id="PTHR28661">
    <property type="entry name" value="SJOEGREN SYNDROME NUCLEAR AUTOANTIGEN 1"/>
    <property type="match status" value="1"/>
</dbReference>
<dbReference type="GO" id="GO:0036064">
    <property type="term" value="C:ciliary basal body"/>
    <property type="evidence" value="ECO:0007669"/>
    <property type="project" value="TreeGrafter"/>
</dbReference>
<sequence length="91" mass="10735">MSEFGAALQAYNQEIVKCLEELKRKREEMLDIICKQETNKSVLERNINVLKGKLDVLNERLDRDKSIFEQYEHTIKETEEGFKKSKGILYP</sequence>
<dbReference type="AlphaFoldDB" id="A0A9P0K2J2"/>
<evidence type="ECO:0000313" key="3">
    <source>
        <dbReference type="Proteomes" id="UP001152888"/>
    </source>
</evidence>
<feature type="coiled-coil region" evidence="1">
    <location>
        <begin position="8"/>
        <end position="60"/>
    </location>
</feature>
<accession>A0A9P0K2J2</accession>
<dbReference type="Proteomes" id="UP001152888">
    <property type="component" value="Unassembled WGS sequence"/>
</dbReference>
<dbReference type="InterPro" id="IPR033362">
    <property type="entry name" value="SSNA1_fam"/>
</dbReference>
<reference evidence="2" key="1">
    <citation type="submission" date="2022-03" db="EMBL/GenBank/DDBJ databases">
        <authorList>
            <person name="Sayadi A."/>
        </authorList>
    </citation>
    <scope>NUCLEOTIDE SEQUENCE</scope>
</reference>
<comment type="caution">
    <text evidence="2">The sequence shown here is derived from an EMBL/GenBank/DDBJ whole genome shotgun (WGS) entry which is preliminary data.</text>
</comment>
<name>A0A9P0K2J2_ACAOB</name>
<protein>
    <submittedName>
        <fullName evidence="2">Uncharacterized protein</fullName>
    </submittedName>
</protein>
<dbReference type="PANTHER" id="PTHR28661:SF1">
    <property type="entry name" value="MICROTUBULE NUCLEATION FACTOR SSNA1"/>
    <property type="match status" value="1"/>
</dbReference>